<dbReference type="EMBL" id="BMEO01000004">
    <property type="protein sequence ID" value="GGF91816.1"/>
    <property type="molecule type" value="Genomic_DNA"/>
</dbReference>
<proteinExistence type="predicted"/>
<dbReference type="PANTHER" id="PTHR14359">
    <property type="entry name" value="HOMO-OLIGOMERIC FLAVIN CONTAINING CYS DECARBOXYLASE FAMILY"/>
    <property type="match status" value="1"/>
</dbReference>
<keyword evidence="3" id="KW-1185">Reference proteome</keyword>
<name>A0A917CKP3_9GAMM</name>
<gene>
    <name evidence="2" type="ORF">GCM10011365_11290</name>
</gene>
<dbReference type="Gene3D" id="3.40.50.1950">
    <property type="entry name" value="Flavin prenyltransferase-like"/>
    <property type="match status" value="1"/>
</dbReference>
<dbReference type="GO" id="GO:0071513">
    <property type="term" value="C:phosphopantothenoylcysteine decarboxylase complex"/>
    <property type="evidence" value="ECO:0007669"/>
    <property type="project" value="TreeGrafter"/>
</dbReference>
<dbReference type="GO" id="GO:0004633">
    <property type="term" value="F:phosphopantothenoylcysteine decarboxylase activity"/>
    <property type="evidence" value="ECO:0007669"/>
    <property type="project" value="TreeGrafter"/>
</dbReference>
<accession>A0A917CKP3</accession>
<organism evidence="2 3">
    <name type="scientific">Marinicella pacifica</name>
    <dbReference type="NCBI Taxonomy" id="1171543"/>
    <lineage>
        <taxon>Bacteria</taxon>
        <taxon>Pseudomonadati</taxon>
        <taxon>Pseudomonadota</taxon>
        <taxon>Gammaproteobacteria</taxon>
        <taxon>Lysobacterales</taxon>
        <taxon>Marinicellaceae</taxon>
        <taxon>Marinicella</taxon>
    </lineage>
</organism>
<sequence length="179" mass="19131">MKKLLLMSGSIACAKTSGLISAWVKAGDQVQVVVTPSVKQFIGYATLEGLSGRAVMDNVYVSGAMMDHINISRWADAVILCPATANVMNKIVAGIADEVVSTVWMAAYGQNKPMVVVPAMNTKMWDYPATQSSVKTLKKWGVNIIKPKNGILACGEEGAGRLPEVDELLTDIEALLCKS</sequence>
<protein>
    <submittedName>
        <fullName evidence="2">Phosphopantothenoylcysteine decarboxylase</fullName>
    </submittedName>
</protein>
<reference evidence="2" key="1">
    <citation type="journal article" date="2014" name="Int. J. Syst. Evol. Microbiol.">
        <title>Complete genome sequence of Corynebacterium casei LMG S-19264T (=DSM 44701T), isolated from a smear-ripened cheese.</title>
        <authorList>
            <consortium name="US DOE Joint Genome Institute (JGI-PGF)"/>
            <person name="Walter F."/>
            <person name="Albersmeier A."/>
            <person name="Kalinowski J."/>
            <person name="Ruckert C."/>
        </authorList>
    </citation>
    <scope>NUCLEOTIDE SEQUENCE</scope>
    <source>
        <strain evidence="2">CGMCC 1.12181</strain>
    </source>
</reference>
<dbReference type="InterPro" id="IPR036551">
    <property type="entry name" value="Flavin_trans-like"/>
</dbReference>
<dbReference type="AlphaFoldDB" id="A0A917CKP3"/>
<reference evidence="2" key="2">
    <citation type="submission" date="2020-09" db="EMBL/GenBank/DDBJ databases">
        <authorList>
            <person name="Sun Q."/>
            <person name="Zhou Y."/>
        </authorList>
    </citation>
    <scope>NUCLEOTIDE SEQUENCE</scope>
    <source>
        <strain evidence="2">CGMCC 1.12181</strain>
    </source>
</reference>
<feature type="domain" description="Flavoprotein" evidence="1">
    <location>
        <begin position="2"/>
        <end position="169"/>
    </location>
</feature>
<dbReference type="PANTHER" id="PTHR14359:SF6">
    <property type="entry name" value="PHOSPHOPANTOTHENOYLCYSTEINE DECARBOXYLASE"/>
    <property type="match status" value="1"/>
</dbReference>
<dbReference type="Pfam" id="PF02441">
    <property type="entry name" value="Flavoprotein"/>
    <property type="match status" value="1"/>
</dbReference>
<dbReference type="Proteomes" id="UP000605253">
    <property type="component" value="Unassembled WGS sequence"/>
</dbReference>
<evidence type="ECO:0000313" key="3">
    <source>
        <dbReference type="Proteomes" id="UP000605253"/>
    </source>
</evidence>
<dbReference type="RefSeq" id="WP_188364734.1">
    <property type="nucleotide sequence ID" value="NZ_BAABJF010000015.1"/>
</dbReference>
<dbReference type="GO" id="GO:0010181">
    <property type="term" value="F:FMN binding"/>
    <property type="evidence" value="ECO:0007669"/>
    <property type="project" value="TreeGrafter"/>
</dbReference>
<evidence type="ECO:0000259" key="1">
    <source>
        <dbReference type="Pfam" id="PF02441"/>
    </source>
</evidence>
<comment type="caution">
    <text evidence="2">The sequence shown here is derived from an EMBL/GenBank/DDBJ whole genome shotgun (WGS) entry which is preliminary data.</text>
</comment>
<evidence type="ECO:0000313" key="2">
    <source>
        <dbReference type="EMBL" id="GGF91816.1"/>
    </source>
</evidence>
<dbReference type="SUPFAM" id="SSF52507">
    <property type="entry name" value="Homo-oligomeric flavin-containing Cys decarboxylases, HFCD"/>
    <property type="match status" value="1"/>
</dbReference>
<dbReference type="InterPro" id="IPR003382">
    <property type="entry name" value="Flavoprotein"/>
</dbReference>
<dbReference type="GO" id="GO:0015937">
    <property type="term" value="P:coenzyme A biosynthetic process"/>
    <property type="evidence" value="ECO:0007669"/>
    <property type="project" value="TreeGrafter"/>
</dbReference>